<evidence type="ECO:0000256" key="8">
    <source>
        <dbReference type="ARBA" id="ARBA00022782"/>
    </source>
</evidence>
<evidence type="ECO:0000256" key="1">
    <source>
        <dbReference type="ARBA" id="ARBA00004161"/>
    </source>
</evidence>
<protein>
    <recommendedName>
        <fullName evidence="4">Protein unc-45 homolog B</fullName>
    </recommendedName>
</protein>
<dbReference type="Pfam" id="PF11701">
    <property type="entry name" value="UNC45-central"/>
    <property type="match status" value="1"/>
</dbReference>
<dbReference type="eggNOG" id="KOG4151">
    <property type="taxonomic scope" value="Eukaryota"/>
</dbReference>
<dbReference type="GO" id="GO:0051879">
    <property type="term" value="F:Hsp90 protein binding"/>
    <property type="evidence" value="ECO:0007669"/>
    <property type="project" value="TreeGrafter"/>
</dbReference>
<evidence type="ECO:0000256" key="3">
    <source>
        <dbReference type="ARBA" id="ARBA00004556"/>
    </source>
</evidence>
<keyword evidence="9" id="KW-0802">TPR repeat</keyword>
<accession>A0A0D2UCG5</accession>
<dbReference type="OrthoDB" id="199930at2759"/>
<keyword evidence="15" id="KW-1185">Reference proteome</keyword>
<sequence length="1044" mass="113090">MPSPQDTAAASSDSTDFDPAVHIYNLNGAEAEKALGNTAYAADDLPKALQHYTKALTLVHPGSREAATYLKNRAAVYVKQSLFKKVVDDCNAALAIIQNDIKALYRRGQAYEKLDAIDLAFKDMRTIVLLDATNKEAAAAAHRLGKLNSERADLLNSTDGVIREMLKIVTSDAKADKKIHAMNNLGILAQQPGKAEQLVAQHAIEELAKYLQSTDDTIATAAIRALCSISHHKTYLAKVVEVAGLDTLTYLVGSQSVEVSRYAIQLLSTSLAKETEIEKEEKARELQATQDKERREQQLKEEPSKIVEIDPSAPETTPAAPSPASATPVATPLPEHILDSNELTHALDALIKTIQSTTIESKVKFAAFNAIMRVVSTQDAALRFVARRGLSAVLANGALGDVFFQVPAKAPIKADGDMDDEDEDEASRARAKAAAAKKASSEPPQPPSNLRTHVALVLARVHDVLGPKQEDTFKNVCLEAVLPLVNSEEEEDNVKGLYTISTILQANPDVGNWLIGCEGMLNKVIELADTQHEGLMVASAEVIALAASDKKRCQAIFADGFDQLKALYKSGKDRVRARALVGLCKVGTVSEGAPNQRILAEGSTVNLEKAARRYLVGASLRAIEGPAGAKDAPAHQTDSRYDSELRKWAVEGLAYLTLDADVKEALIEDVAALKALFAMAIKEEDKAVRYGIATILVNLSNSQEKPERMPELDQLKKFAGEKVPVPHPKDADEFIAPRVKRLVDVGVIPALVSISHQSESAIANELLARVFLTVATDTANRGLIVRQGGVKALMGLANKGTPKGVNIAAQALAKVAITMDPNIAFAGQKAAELVRPLLRLCQSESGLQNYEALLALTNLASVGDELRQRIVLEKGMHQIESLQFEENVNLQRAATECLCNLLMFSDVADMFIKESGRCYEKLHLWVLFSGSEDVGLSRAASGGLAMLSDDAGVCKRIAEDKNGFEILKELAISKETDLQMRAFHILRNMINSSKAISETFIDKEQGLDIVWAVDGTTKSPVIKKLAGEIVQQLMKYELIDVVKP</sequence>
<keyword evidence="8" id="KW-0221">Differentiation</keyword>
<feature type="compositionally biased region" description="Basic and acidic residues" evidence="12">
    <location>
        <begin position="277"/>
        <end position="308"/>
    </location>
</feature>
<feature type="repeat" description="ARM" evidence="11">
    <location>
        <begin position="202"/>
        <end position="244"/>
    </location>
</feature>
<dbReference type="GO" id="GO:0048471">
    <property type="term" value="C:perinuclear region of cytoplasm"/>
    <property type="evidence" value="ECO:0007669"/>
    <property type="project" value="UniProtKB-SubCell"/>
</dbReference>
<comment type="subcellular location">
    <subcellularLocation>
        <location evidence="1">Cytoplasm</location>
        <location evidence="1">Myofibril</location>
        <location evidence="1">Sarcomere</location>
        <location evidence="1">A band</location>
    </subcellularLocation>
    <subcellularLocation>
        <location evidence="2">Cytoplasm</location>
        <location evidence="2">Myofibril</location>
        <location evidence="2">Sarcomere</location>
        <location evidence="2">Z line</location>
    </subcellularLocation>
    <subcellularLocation>
        <location evidence="3">Cytoplasm</location>
        <location evidence="3">Perinuclear region</location>
    </subcellularLocation>
</comment>
<feature type="region of interest" description="Disordered" evidence="12">
    <location>
        <begin position="413"/>
        <end position="449"/>
    </location>
</feature>
<dbReference type="SMART" id="SM00028">
    <property type="entry name" value="TPR"/>
    <property type="match status" value="3"/>
</dbReference>
<dbReference type="RefSeq" id="XP_011270349.1">
    <property type="nucleotide sequence ID" value="XM_011272047.1"/>
</dbReference>
<dbReference type="Gene3D" id="1.25.40.10">
    <property type="entry name" value="Tetratricopeptide repeat domain"/>
    <property type="match status" value="1"/>
</dbReference>
<dbReference type="InterPro" id="IPR024660">
    <property type="entry name" value="UCS_central_dom"/>
</dbReference>
<dbReference type="OMA" id="LDQKHED"/>
<evidence type="ECO:0000256" key="5">
    <source>
        <dbReference type="ARBA" id="ARBA00022473"/>
    </source>
</evidence>
<keyword evidence="5" id="KW-0217">Developmental protein</keyword>
<gene>
    <name evidence="14" type="ORF">CAOG_008729</name>
</gene>
<dbReference type="InterPro" id="IPR011989">
    <property type="entry name" value="ARM-like"/>
</dbReference>
<dbReference type="SUPFAM" id="SSF48371">
    <property type="entry name" value="ARM repeat"/>
    <property type="match status" value="2"/>
</dbReference>
<dbReference type="PhylomeDB" id="A0A0D2UCG5"/>
<keyword evidence="6" id="KW-0963">Cytoplasm</keyword>
<evidence type="ECO:0000259" key="13">
    <source>
        <dbReference type="Pfam" id="PF11701"/>
    </source>
</evidence>
<dbReference type="AlphaFoldDB" id="A0A0D2UCG5"/>
<dbReference type="GO" id="GO:0030154">
    <property type="term" value="P:cell differentiation"/>
    <property type="evidence" value="ECO:0007669"/>
    <property type="project" value="UniProtKB-KW"/>
</dbReference>
<dbReference type="InterPro" id="IPR011990">
    <property type="entry name" value="TPR-like_helical_dom_sf"/>
</dbReference>
<evidence type="ECO:0000256" key="9">
    <source>
        <dbReference type="ARBA" id="ARBA00022803"/>
    </source>
</evidence>
<dbReference type="PANTHER" id="PTHR45994:SF1">
    <property type="entry name" value="FI21225P1"/>
    <property type="match status" value="1"/>
</dbReference>
<evidence type="ECO:0000256" key="2">
    <source>
        <dbReference type="ARBA" id="ARBA00004216"/>
    </source>
</evidence>
<dbReference type="InterPro" id="IPR019734">
    <property type="entry name" value="TPR_rpt"/>
</dbReference>
<dbReference type="PROSITE" id="PS50176">
    <property type="entry name" value="ARM_REPEAT"/>
    <property type="match status" value="1"/>
</dbReference>
<feature type="domain" description="UNC-45/Cro1/She4 central" evidence="13">
    <location>
        <begin position="446"/>
        <end position="586"/>
    </location>
</feature>
<dbReference type="Gene3D" id="1.25.10.10">
    <property type="entry name" value="Leucine-rich Repeat Variant"/>
    <property type="match status" value="2"/>
</dbReference>
<dbReference type="EMBL" id="KE346364">
    <property type="protein sequence ID" value="KJE92716.1"/>
    <property type="molecule type" value="Genomic_DNA"/>
</dbReference>
<dbReference type="SMART" id="SM00185">
    <property type="entry name" value="ARM"/>
    <property type="match status" value="4"/>
</dbReference>
<evidence type="ECO:0000256" key="12">
    <source>
        <dbReference type="SAM" id="MobiDB-lite"/>
    </source>
</evidence>
<keyword evidence="10" id="KW-0143">Chaperone</keyword>
<feature type="compositionally biased region" description="Low complexity" evidence="12">
    <location>
        <begin position="432"/>
        <end position="442"/>
    </location>
</feature>
<dbReference type="PANTHER" id="PTHR45994">
    <property type="entry name" value="FI21225P1"/>
    <property type="match status" value="1"/>
</dbReference>
<feature type="region of interest" description="Disordered" evidence="12">
    <location>
        <begin position="277"/>
        <end position="332"/>
    </location>
</feature>
<name>A0A0D2UCG5_CAPO3</name>
<feature type="compositionally biased region" description="Low complexity" evidence="12">
    <location>
        <begin position="311"/>
        <end position="332"/>
    </location>
</feature>
<organism evidence="14 15">
    <name type="scientific">Capsaspora owczarzaki (strain ATCC 30864)</name>
    <dbReference type="NCBI Taxonomy" id="595528"/>
    <lineage>
        <taxon>Eukaryota</taxon>
        <taxon>Filasterea</taxon>
        <taxon>Capsaspora</taxon>
    </lineage>
</organism>
<dbReference type="Proteomes" id="UP000008743">
    <property type="component" value="Unassembled WGS sequence"/>
</dbReference>
<evidence type="ECO:0000313" key="15">
    <source>
        <dbReference type="Proteomes" id="UP000008743"/>
    </source>
</evidence>
<reference evidence="15" key="1">
    <citation type="submission" date="2011-02" db="EMBL/GenBank/DDBJ databases">
        <title>The Genome Sequence of Capsaspora owczarzaki ATCC 30864.</title>
        <authorList>
            <person name="Russ C."/>
            <person name="Cuomo C."/>
            <person name="Burger G."/>
            <person name="Gray M.W."/>
            <person name="Holland P.W.H."/>
            <person name="King N."/>
            <person name="Lang F.B.F."/>
            <person name="Roger A.J."/>
            <person name="Ruiz-Trillo I."/>
            <person name="Young S.K."/>
            <person name="Zeng Q."/>
            <person name="Gargeya S."/>
            <person name="Alvarado L."/>
            <person name="Berlin A."/>
            <person name="Chapman S.B."/>
            <person name="Chen Z."/>
            <person name="Freedman E."/>
            <person name="Gellesch M."/>
            <person name="Goldberg J."/>
            <person name="Griggs A."/>
            <person name="Gujja S."/>
            <person name="Heilman E."/>
            <person name="Heiman D."/>
            <person name="Howarth C."/>
            <person name="Mehta T."/>
            <person name="Neiman D."/>
            <person name="Pearson M."/>
            <person name="Roberts A."/>
            <person name="Saif S."/>
            <person name="Shea T."/>
            <person name="Shenoy N."/>
            <person name="Sisk P."/>
            <person name="Stolte C."/>
            <person name="Sykes S."/>
            <person name="White J."/>
            <person name="Yandava C."/>
            <person name="Haas B."/>
            <person name="Nusbaum C."/>
            <person name="Birren B."/>
        </authorList>
    </citation>
    <scope>NUCLEOTIDE SEQUENCE</scope>
    <source>
        <strain evidence="15">ATCC 30864</strain>
    </source>
</reference>
<evidence type="ECO:0000256" key="7">
    <source>
        <dbReference type="ARBA" id="ARBA00022541"/>
    </source>
</evidence>
<evidence type="ECO:0000256" key="4">
    <source>
        <dbReference type="ARBA" id="ARBA00020768"/>
    </source>
</evidence>
<evidence type="ECO:0000256" key="11">
    <source>
        <dbReference type="PROSITE-ProRule" id="PRU00259"/>
    </source>
</evidence>
<dbReference type="SUPFAM" id="SSF48452">
    <property type="entry name" value="TPR-like"/>
    <property type="match status" value="1"/>
</dbReference>
<dbReference type="STRING" id="595528.A0A0D2UCG5"/>
<evidence type="ECO:0000256" key="10">
    <source>
        <dbReference type="ARBA" id="ARBA00023186"/>
    </source>
</evidence>
<keyword evidence="7" id="KW-0517">Myogenesis</keyword>
<dbReference type="InterPro" id="IPR016024">
    <property type="entry name" value="ARM-type_fold"/>
</dbReference>
<evidence type="ECO:0000256" key="6">
    <source>
        <dbReference type="ARBA" id="ARBA00022490"/>
    </source>
</evidence>
<dbReference type="InParanoid" id="A0A0D2UCG5"/>
<evidence type="ECO:0000313" key="14">
    <source>
        <dbReference type="EMBL" id="KJE92716.1"/>
    </source>
</evidence>
<proteinExistence type="predicted"/>
<dbReference type="InterPro" id="IPR000225">
    <property type="entry name" value="Armadillo"/>
</dbReference>